<dbReference type="SUPFAM" id="SSF52467">
    <property type="entry name" value="DHS-like NAD/FAD-binding domain"/>
    <property type="match status" value="1"/>
</dbReference>
<feature type="active site" description="Proton acceptor" evidence="4">
    <location>
        <position position="161"/>
    </location>
</feature>
<sequence length="331" mass="35972">MSAGRAGPAADVGRWFSTGAREPAHAHVREHPWGPDDPSLYGLLSTPEEVLHALDLLRGRPVAVLTGAGLSTESGLPDYRGPKAVPRTPMTYQEFVGSDLSRRRYWARSTVGWTQFGKALPNRGHRLLARLAAPMDLTGVITQNVDRLHEQAGSAPVVDLHGRLDLVRCLDCDRTIGRHSLHARLLEMNPDIAERLEELARDAAQAPDGDAEVDRTSRFRYPPCSLCGGMLKPDVVFFGESARREVVADAFALLDRSAALLVLGSSLTVMSGLRFARRAIAEGKPLVIVNDGPTRADDRASVRLHGRVSDVLGAWALELGVDEHHHHSAPA</sequence>
<feature type="binding site" evidence="4">
    <location>
        <position position="227"/>
    </location>
    <ligand>
        <name>Zn(2+)</name>
        <dbReference type="ChEBI" id="CHEBI:29105"/>
    </ligand>
</feature>
<dbReference type="Proteomes" id="UP000245590">
    <property type="component" value="Unassembled WGS sequence"/>
</dbReference>
<proteinExistence type="predicted"/>
<evidence type="ECO:0000259" key="5">
    <source>
        <dbReference type="PROSITE" id="PS50305"/>
    </source>
</evidence>
<evidence type="ECO:0000313" key="6">
    <source>
        <dbReference type="EMBL" id="PWH06279.1"/>
    </source>
</evidence>
<keyword evidence="4" id="KW-0862">Zinc</keyword>
<protein>
    <recommendedName>
        <fullName evidence="1">protein acetyllysine N-acetyltransferase</fullName>
        <ecNumber evidence="1">2.3.1.286</ecNumber>
    </recommendedName>
</protein>
<keyword evidence="4" id="KW-0479">Metal-binding</keyword>
<keyword evidence="7" id="KW-1185">Reference proteome</keyword>
<accession>A0A2U2RK72</accession>
<dbReference type="PANTHER" id="PTHR11085:SF10">
    <property type="entry name" value="NAD-DEPENDENT PROTEIN DEACYLASE SIRTUIN-5, MITOCHONDRIAL-RELATED"/>
    <property type="match status" value="1"/>
</dbReference>
<feature type="binding site" evidence="4">
    <location>
        <position position="169"/>
    </location>
    <ligand>
        <name>Zn(2+)</name>
        <dbReference type="ChEBI" id="CHEBI:29105"/>
    </ligand>
</feature>
<dbReference type="InterPro" id="IPR029035">
    <property type="entry name" value="DHS-like_NAD/FAD-binding_dom"/>
</dbReference>
<dbReference type="InterPro" id="IPR003000">
    <property type="entry name" value="Sirtuin"/>
</dbReference>
<dbReference type="InterPro" id="IPR026590">
    <property type="entry name" value="Ssirtuin_cat_dom"/>
</dbReference>
<keyword evidence="3" id="KW-0520">NAD</keyword>
<evidence type="ECO:0000313" key="7">
    <source>
        <dbReference type="Proteomes" id="UP000245590"/>
    </source>
</evidence>
<feature type="binding site" evidence="4">
    <location>
        <position position="172"/>
    </location>
    <ligand>
        <name>Zn(2+)</name>
        <dbReference type="ChEBI" id="CHEBI:29105"/>
    </ligand>
</feature>
<dbReference type="EC" id="2.3.1.286" evidence="1"/>
<evidence type="ECO:0000256" key="2">
    <source>
        <dbReference type="ARBA" id="ARBA00022679"/>
    </source>
</evidence>
<organism evidence="6 7">
    <name type="scientific">Brachybacterium endophyticum</name>
    <dbReference type="NCBI Taxonomy" id="2182385"/>
    <lineage>
        <taxon>Bacteria</taxon>
        <taxon>Bacillati</taxon>
        <taxon>Actinomycetota</taxon>
        <taxon>Actinomycetes</taxon>
        <taxon>Micrococcales</taxon>
        <taxon>Dermabacteraceae</taxon>
        <taxon>Brachybacterium</taxon>
    </lineage>
</organism>
<feature type="binding site" evidence="4">
    <location>
        <position position="224"/>
    </location>
    <ligand>
        <name>Zn(2+)</name>
        <dbReference type="ChEBI" id="CHEBI:29105"/>
    </ligand>
</feature>
<dbReference type="InterPro" id="IPR026591">
    <property type="entry name" value="Sirtuin_cat_small_dom_sf"/>
</dbReference>
<dbReference type="InterPro" id="IPR050134">
    <property type="entry name" value="NAD-dep_sirtuin_deacylases"/>
</dbReference>
<evidence type="ECO:0000256" key="3">
    <source>
        <dbReference type="ARBA" id="ARBA00023027"/>
    </source>
</evidence>
<dbReference type="Pfam" id="PF02146">
    <property type="entry name" value="SIR2"/>
    <property type="match status" value="1"/>
</dbReference>
<dbReference type="EMBL" id="QFKX01000002">
    <property type="protein sequence ID" value="PWH06279.1"/>
    <property type="molecule type" value="Genomic_DNA"/>
</dbReference>
<dbReference type="Gene3D" id="3.40.50.1220">
    <property type="entry name" value="TPP-binding domain"/>
    <property type="match status" value="1"/>
</dbReference>
<dbReference type="GO" id="GO:0070403">
    <property type="term" value="F:NAD+ binding"/>
    <property type="evidence" value="ECO:0007669"/>
    <property type="project" value="InterPro"/>
</dbReference>
<gene>
    <name evidence="6" type="ORF">DEO23_04645</name>
</gene>
<dbReference type="Gene3D" id="3.30.1600.10">
    <property type="entry name" value="SIR2/SIRT2 'Small Domain"/>
    <property type="match status" value="1"/>
</dbReference>
<evidence type="ECO:0000256" key="4">
    <source>
        <dbReference type="PROSITE-ProRule" id="PRU00236"/>
    </source>
</evidence>
<dbReference type="GO" id="GO:0046872">
    <property type="term" value="F:metal ion binding"/>
    <property type="evidence" value="ECO:0007669"/>
    <property type="project" value="UniProtKB-KW"/>
</dbReference>
<dbReference type="PROSITE" id="PS50305">
    <property type="entry name" value="SIRTUIN"/>
    <property type="match status" value="1"/>
</dbReference>
<comment type="caution">
    <text evidence="6">The sequence shown here is derived from an EMBL/GenBank/DDBJ whole genome shotgun (WGS) entry which is preliminary data.</text>
</comment>
<dbReference type="GO" id="GO:0017136">
    <property type="term" value="F:histone deacetylase activity, NAD-dependent"/>
    <property type="evidence" value="ECO:0007669"/>
    <property type="project" value="TreeGrafter"/>
</dbReference>
<dbReference type="RefSeq" id="WP_109274872.1">
    <property type="nucleotide sequence ID" value="NZ_QFKX01000002.1"/>
</dbReference>
<dbReference type="OrthoDB" id="9800582at2"/>
<dbReference type="PANTHER" id="PTHR11085">
    <property type="entry name" value="NAD-DEPENDENT PROTEIN DEACYLASE SIRTUIN-5, MITOCHONDRIAL-RELATED"/>
    <property type="match status" value="1"/>
</dbReference>
<name>A0A2U2RK72_9MICO</name>
<keyword evidence="2" id="KW-0808">Transferase</keyword>
<reference evidence="6 7" key="1">
    <citation type="submission" date="2018-05" db="EMBL/GenBank/DDBJ databases">
        <title>Brachybacterium sp. M1HQ-2T, whole genome shotgun sequence.</title>
        <authorList>
            <person name="Tuo L."/>
        </authorList>
    </citation>
    <scope>NUCLEOTIDE SEQUENCE [LARGE SCALE GENOMIC DNA]</scope>
    <source>
        <strain evidence="6 7">M1HQ-2</strain>
    </source>
</reference>
<evidence type="ECO:0000256" key="1">
    <source>
        <dbReference type="ARBA" id="ARBA00012928"/>
    </source>
</evidence>
<dbReference type="AlphaFoldDB" id="A0A2U2RK72"/>
<feature type="domain" description="Deacetylase sirtuin-type" evidence="5">
    <location>
        <begin position="40"/>
        <end position="322"/>
    </location>
</feature>